<comment type="caution">
    <text evidence="3">The sequence shown here is derived from an EMBL/GenBank/DDBJ whole genome shotgun (WGS) entry which is preliminary data.</text>
</comment>
<evidence type="ECO:0000256" key="1">
    <source>
        <dbReference type="PROSITE-ProRule" id="PRU00325"/>
    </source>
</evidence>
<dbReference type="AlphaFoldDB" id="A0AAV8VR00"/>
<feature type="domain" description="SWIM-type" evidence="2">
    <location>
        <begin position="108"/>
        <end position="147"/>
    </location>
</feature>
<dbReference type="GO" id="GO:0008270">
    <property type="term" value="F:zinc ion binding"/>
    <property type="evidence" value="ECO:0007669"/>
    <property type="project" value="UniProtKB-KW"/>
</dbReference>
<name>A0AAV8VR00_9CUCU</name>
<protein>
    <recommendedName>
        <fullName evidence="2">SWIM-type domain-containing protein</fullName>
    </recommendedName>
</protein>
<evidence type="ECO:0000259" key="2">
    <source>
        <dbReference type="PROSITE" id="PS50966"/>
    </source>
</evidence>
<keyword evidence="4" id="KW-1185">Reference proteome</keyword>
<dbReference type="EMBL" id="JANEYG010000042">
    <property type="protein sequence ID" value="KAJ8916480.1"/>
    <property type="molecule type" value="Genomic_DNA"/>
</dbReference>
<dbReference type="PANTHER" id="PTHR39953:SF1">
    <property type="entry name" value="RE54151P"/>
    <property type="match status" value="1"/>
</dbReference>
<dbReference type="InterPro" id="IPR007527">
    <property type="entry name" value="Znf_SWIM"/>
</dbReference>
<sequence length="186" mass="20919">MSNKLEEGYVQAVSDNLPKVDFTMVYDFFLQNADFLSAEMRNVKTDRPRFIPHKLRIGLIPTLMDKFEIVLLSYGDNAVHYVQLKRDGPVCTVKGKITPEHKIRKKAYTVCAQINELNESVTSCICLDCSASAGGCKHGVAFLMWLHRRSEDPSVTSVKCYWKKSALSNITVSKGDINSILRKTLG</sequence>
<accession>A0AAV8VR00</accession>
<keyword evidence="1" id="KW-0863">Zinc-finger</keyword>
<dbReference type="PANTHER" id="PTHR39953">
    <property type="entry name" value="RE54151P"/>
    <property type="match status" value="1"/>
</dbReference>
<evidence type="ECO:0000313" key="3">
    <source>
        <dbReference type="EMBL" id="KAJ8916480.1"/>
    </source>
</evidence>
<reference evidence="3 4" key="1">
    <citation type="journal article" date="2023" name="Insect Mol. Biol.">
        <title>Genome sequencing provides insights into the evolution of gene families encoding plant cell wall-degrading enzymes in longhorned beetles.</title>
        <authorList>
            <person name="Shin N.R."/>
            <person name="Okamura Y."/>
            <person name="Kirsch R."/>
            <person name="Pauchet Y."/>
        </authorList>
    </citation>
    <scope>NUCLEOTIDE SEQUENCE [LARGE SCALE GENOMIC DNA]</scope>
    <source>
        <strain evidence="3">EAD_L_NR</strain>
    </source>
</reference>
<keyword evidence="1" id="KW-0862">Zinc</keyword>
<organism evidence="3 4">
    <name type="scientific">Exocentrus adspersus</name>
    <dbReference type="NCBI Taxonomy" id="1586481"/>
    <lineage>
        <taxon>Eukaryota</taxon>
        <taxon>Metazoa</taxon>
        <taxon>Ecdysozoa</taxon>
        <taxon>Arthropoda</taxon>
        <taxon>Hexapoda</taxon>
        <taxon>Insecta</taxon>
        <taxon>Pterygota</taxon>
        <taxon>Neoptera</taxon>
        <taxon>Endopterygota</taxon>
        <taxon>Coleoptera</taxon>
        <taxon>Polyphaga</taxon>
        <taxon>Cucujiformia</taxon>
        <taxon>Chrysomeloidea</taxon>
        <taxon>Cerambycidae</taxon>
        <taxon>Lamiinae</taxon>
        <taxon>Acanthocinini</taxon>
        <taxon>Exocentrus</taxon>
    </lineage>
</organism>
<dbReference type="Proteomes" id="UP001159042">
    <property type="component" value="Unassembled WGS sequence"/>
</dbReference>
<proteinExistence type="predicted"/>
<gene>
    <name evidence="3" type="ORF">NQ315_014700</name>
</gene>
<evidence type="ECO:0000313" key="4">
    <source>
        <dbReference type="Proteomes" id="UP001159042"/>
    </source>
</evidence>
<dbReference type="PROSITE" id="PS50966">
    <property type="entry name" value="ZF_SWIM"/>
    <property type="match status" value="1"/>
</dbReference>
<keyword evidence="1" id="KW-0479">Metal-binding</keyword>